<comment type="caution">
    <text evidence="1">The sequence shown here is derived from an EMBL/GenBank/DDBJ whole genome shotgun (WGS) entry which is preliminary data.</text>
</comment>
<dbReference type="EMBL" id="QGKW02001660">
    <property type="protein sequence ID" value="KAF2578820.1"/>
    <property type="molecule type" value="Genomic_DNA"/>
</dbReference>
<name>A0A8S9J8Y9_BRACR</name>
<evidence type="ECO:0000313" key="2">
    <source>
        <dbReference type="Proteomes" id="UP000712281"/>
    </source>
</evidence>
<gene>
    <name evidence="1" type="ORF">F2Q68_00004287</name>
</gene>
<sequence length="71" mass="7893">MTHSFLEQIGEPEVGLANHQEESVPFNVHDATSILEFSSSQMFSTLFRDSLGTTETEGNALVFCTHDCDKK</sequence>
<dbReference type="Proteomes" id="UP000712281">
    <property type="component" value="Unassembled WGS sequence"/>
</dbReference>
<accession>A0A8S9J8Y9</accession>
<reference evidence="1" key="1">
    <citation type="submission" date="2019-12" db="EMBL/GenBank/DDBJ databases">
        <title>Genome sequencing and annotation of Brassica cretica.</title>
        <authorList>
            <person name="Studholme D.J."/>
            <person name="Sarris P.F."/>
        </authorList>
    </citation>
    <scope>NUCLEOTIDE SEQUENCE</scope>
    <source>
        <strain evidence="1">PFS-001/15</strain>
        <tissue evidence="1">Leaf</tissue>
    </source>
</reference>
<proteinExistence type="predicted"/>
<evidence type="ECO:0000313" key="1">
    <source>
        <dbReference type="EMBL" id="KAF2578820.1"/>
    </source>
</evidence>
<organism evidence="1 2">
    <name type="scientific">Brassica cretica</name>
    <name type="common">Mustard</name>
    <dbReference type="NCBI Taxonomy" id="69181"/>
    <lineage>
        <taxon>Eukaryota</taxon>
        <taxon>Viridiplantae</taxon>
        <taxon>Streptophyta</taxon>
        <taxon>Embryophyta</taxon>
        <taxon>Tracheophyta</taxon>
        <taxon>Spermatophyta</taxon>
        <taxon>Magnoliopsida</taxon>
        <taxon>eudicotyledons</taxon>
        <taxon>Gunneridae</taxon>
        <taxon>Pentapetalae</taxon>
        <taxon>rosids</taxon>
        <taxon>malvids</taxon>
        <taxon>Brassicales</taxon>
        <taxon>Brassicaceae</taxon>
        <taxon>Brassiceae</taxon>
        <taxon>Brassica</taxon>
    </lineage>
</organism>
<dbReference type="AlphaFoldDB" id="A0A8S9J8Y9"/>
<protein>
    <submittedName>
        <fullName evidence="1">Uncharacterized protein</fullName>
    </submittedName>
</protein>